<dbReference type="Gene3D" id="3.80.10.10">
    <property type="entry name" value="Ribonuclease Inhibitor"/>
    <property type="match status" value="1"/>
</dbReference>
<dbReference type="InterPro" id="IPR032675">
    <property type="entry name" value="LRR_dom_sf"/>
</dbReference>
<dbReference type="InParanoid" id="A0A165ZQ73"/>
<dbReference type="SUPFAM" id="SSF52047">
    <property type="entry name" value="RNI-like"/>
    <property type="match status" value="1"/>
</dbReference>
<dbReference type="Proteomes" id="UP000077266">
    <property type="component" value="Unassembled WGS sequence"/>
</dbReference>
<organism evidence="1 2">
    <name type="scientific">Exidia glandulosa HHB12029</name>
    <dbReference type="NCBI Taxonomy" id="1314781"/>
    <lineage>
        <taxon>Eukaryota</taxon>
        <taxon>Fungi</taxon>
        <taxon>Dikarya</taxon>
        <taxon>Basidiomycota</taxon>
        <taxon>Agaricomycotina</taxon>
        <taxon>Agaricomycetes</taxon>
        <taxon>Auriculariales</taxon>
        <taxon>Exidiaceae</taxon>
        <taxon>Exidia</taxon>
    </lineage>
</organism>
<sequence>MTTAQSTAAHMRKRLYDDMDALEGVERAVLDAQAAREKAQAALELAQAGFDMAVANEQDLLERRAALCAGTLRLRNSLQTMATFPPEILAMVCAEAVSVRWEENASAIPAIDWGAARAPSRFSLVNRHWRHAILSAPRCWTYLVIGVVIPSETVEPMLQQVDLFLQRSRSLLIDVNLAMAWTATEVQADGILRLLMANLRRIRSLRICTGPGFLPRTPETAIQYNEMFLPKIVALLQRPTPELVHLQISCDGADLVDEEIYWQGFPDDFPFLLPTAPKLQSLFVSSAPILCARPHPIGLPSLRTLVLNSGLPVYDSLLWDTIAMAPQLDVLVVEVESGGESAGHPLQLPDSIPITRLKLHADATFPAEVECPRLQRFEFASWRLDTFPISDSMCSTITTLLLEDARFAADEVDAMRSLHVVEHASVSGAPWRVDDAQFYTLLCNAVDPMWPRLRHLELWRVQSSVNVSERNGLLNLVRARNVSHGSESGPPPLEKLEIDEQSAPGWVAAEVTKNMGAKFVIRASK</sequence>
<evidence type="ECO:0008006" key="3">
    <source>
        <dbReference type="Google" id="ProtNLM"/>
    </source>
</evidence>
<dbReference type="EMBL" id="KV426208">
    <property type="protein sequence ID" value="KZV84869.1"/>
    <property type="molecule type" value="Genomic_DNA"/>
</dbReference>
<evidence type="ECO:0000313" key="1">
    <source>
        <dbReference type="EMBL" id="KZV84869.1"/>
    </source>
</evidence>
<accession>A0A165ZQ73</accession>
<evidence type="ECO:0000313" key="2">
    <source>
        <dbReference type="Proteomes" id="UP000077266"/>
    </source>
</evidence>
<reference evidence="1 2" key="1">
    <citation type="journal article" date="2016" name="Mol. Biol. Evol.">
        <title>Comparative Genomics of Early-Diverging Mushroom-Forming Fungi Provides Insights into the Origins of Lignocellulose Decay Capabilities.</title>
        <authorList>
            <person name="Nagy L.G."/>
            <person name="Riley R."/>
            <person name="Tritt A."/>
            <person name="Adam C."/>
            <person name="Daum C."/>
            <person name="Floudas D."/>
            <person name="Sun H."/>
            <person name="Yadav J.S."/>
            <person name="Pangilinan J."/>
            <person name="Larsson K.H."/>
            <person name="Matsuura K."/>
            <person name="Barry K."/>
            <person name="Labutti K."/>
            <person name="Kuo R."/>
            <person name="Ohm R.A."/>
            <person name="Bhattacharya S.S."/>
            <person name="Shirouzu T."/>
            <person name="Yoshinaga Y."/>
            <person name="Martin F.M."/>
            <person name="Grigoriev I.V."/>
            <person name="Hibbett D.S."/>
        </authorList>
    </citation>
    <scope>NUCLEOTIDE SEQUENCE [LARGE SCALE GENOMIC DNA]</scope>
    <source>
        <strain evidence="1 2">HHB12029</strain>
    </source>
</reference>
<gene>
    <name evidence="1" type="ORF">EXIGLDRAFT_805556</name>
</gene>
<proteinExistence type="predicted"/>
<dbReference type="AlphaFoldDB" id="A0A165ZQ73"/>
<dbReference type="OrthoDB" id="3048040at2759"/>
<protein>
    <recommendedName>
        <fullName evidence="3">F-box domain-containing protein</fullName>
    </recommendedName>
</protein>
<name>A0A165ZQ73_EXIGL</name>
<keyword evidence="2" id="KW-1185">Reference proteome</keyword>